<proteinExistence type="predicted"/>
<dbReference type="RefSeq" id="WP_245251382.1">
    <property type="nucleotide sequence ID" value="NZ_JAGGKG010000009.1"/>
</dbReference>
<evidence type="ECO:0000313" key="1">
    <source>
        <dbReference type="EMBL" id="MBP1905500.1"/>
    </source>
</evidence>
<dbReference type="Proteomes" id="UP001519272">
    <property type="component" value="Unassembled WGS sequence"/>
</dbReference>
<reference evidence="1 2" key="1">
    <citation type="submission" date="2021-03" db="EMBL/GenBank/DDBJ databases">
        <title>Genomic Encyclopedia of Type Strains, Phase IV (KMG-IV): sequencing the most valuable type-strain genomes for metagenomic binning, comparative biology and taxonomic classification.</title>
        <authorList>
            <person name="Goeker M."/>
        </authorList>
    </citation>
    <scope>NUCLEOTIDE SEQUENCE [LARGE SCALE GENOMIC DNA]</scope>
    <source>
        <strain evidence="1 2">DSM 14349</strain>
    </source>
</reference>
<accession>A0ABS4FSH6</accession>
<name>A0ABS4FSH6_9BACL</name>
<organism evidence="1 2">
    <name type="scientific">Paenibacillus turicensis</name>
    <dbReference type="NCBI Taxonomy" id="160487"/>
    <lineage>
        <taxon>Bacteria</taxon>
        <taxon>Bacillati</taxon>
        <taxon>Bacillota</taxon>
        <taxon>Bacilli</taxon>
        <taxon>Bacillales</taxon>
        <taxon>Paenibacillaceae</taxon>
        <taxon>Paenibacillus</taxon>
    </lineage>
</organism>
<comment type="caution">
    <text evidence="1">The sequence shown here is derived from an EMBL/GenBank/DDBJ whole genome shotgun (WGS) entry which is preliminary data.</text>
</comment>
<protein>
    <submittedName>
        <fullName evidence="1">Uncharacterized protein</fullName>
    </submittedName>
</protein>
<sequence>MRKIRRSYPDFTEAATYEKDGVIFARQYRISSDRKRVVRRLFNVPIT</sequence>
<evidence type="ECO:0000313" key="2">
    <source>
        <dbReference type="Proteomes" id="UP001519272"/>
    </source>
</evidence>
<keyword evidence="2" id="KW-1185">Reference proteome</keyword>
<dbReference type="EMBL" id="JAGGKG010000009">
    <property type="protein sequence ID" value="MBP1905500.1"/>
    <property type="molecule type" value="Genomic_DNA"/>
</dbReference>
<gene>
    <name evidence="1" type="ORF">J2Z32_002130</name>
</gene>